<keyword evidence="1" id="KW-1133">Transmembrane helix</keyword>
<feature type="transmembrane region" description="Helical" evidence="1">
    <location>
        <begin position="110"/>
        <end position="131"/>
    </location>
</feature>
<name>A0ABV5SG72_9ACTN</name>
<sequence>MSEVDAGKAGVTLTRVPSKEEARPSAAAVGAWWSVARRAAGYTAALTMSLYLVVKVIWIVAALTGHGPSDVGTAGWVGLNAVTVGMSAAGVALGLALAQRWGRRLPALPVIFLSWVGAGFLVPMLPYMVISTILDASGGAGGAGSAPGWEMVFIAIGFAGMAAGLAVALPIYLRERWPGHFLGRIGQIRPHVSRWARPAMLAAVMLGLIWLYWGFGGTIGLDPAHLAHRDLNARLLTGNAGLWALIGGWSMLVLGRRRPARLPLWVPMTLGFAASGSLFAWSCWKLPLAVLRPWDYVPAEHPVIAVIEHALSIGTGLALLVSAIRLPGRE</sequence>
<keyword evidence="3" id="KW-1185">Reference proteome</keyword>
<feature type="transmembrane region" description="Helical" evidence="1">
    <location>
        <begin position="235"/>
        <end position="255"/>
    </location>
</feature>
<feature type="transmembrane region" description="Helical" evidence="1">
    <location>
        <begin position="76"/>
        <end position="98"/>
    </location>
</feature>
<gene>
    <name evidence="2" type="ORF">ACFFSA_47090</name>
</gene>
<reference evidence="2 3" key="1">
    <citation type="submission" date="2024-09" db="EMBL/GenBank/DDBJ databases">
        <authorList>
            <person name="Sun Q."/>
            <person name="Mori K."/>
        </authorList>
    </citation>
    <scope>NUCLEOTIDE SEQUENCE [LARGE SCALE GENOMIC DNA]</scope>
    <source>
        <strain evidence="2 3">JCM 3143</strain>
    </source>
</reference>
<organism evidence="2 3">
    <name type="scientific">Nonomuraea helvata</name>
    <dbReference type="NCBI Taxonomy" id="37484"/>
    <lineage>
        <taxon>Bacteria</taxon>
        <taxon>Bacillati</taxon>
        <taxon>Actinomycetota</taxon>
        <taxon>Actinomycetes</taxon>
        <taxon>Streptosporangiales</taxon>
        <taxon>Streptosporangiaceae</taxon>
        <taxon>Nonomuraea</taxon>
    </lineage>
</organism>
<proteinExistence type="predicted"/>
<protein>
    <submittedName>
        <fullName evidence="2">Uncharacterized protein</fullName>
    </submittedName>
</protein>
<feature type="transmembrane region" description="Helical" evidence="1">
    <location>
        <begin position="151"/>
        <end position="173"/>
    </location>
</feature>
<accession>A0ABV5SG72</accession>
<evidence type="ECO:0000313" key="3">
    <source>
        <dbReference type="Proteomes" id="UP001589532"/>
    </source>
</evidence>
<keyword evidence="1" id="KW-0472">Membrane</keyword>
<dbReference type="RefSeq" id="WP_344993490.1">
    <property type="nucleotide sequence ID" value="NZ_BAAAXV010000008.1"/>
</dbReference>
<dbReference type="Proteomes" id="UP001589532">
    <property type="component" value="Unassembled WGS sequence"/>
</dbReference>
<keyword evidence="1" id="KW-0812">Transmembrane</keyword>
<evidence type="ECO:0000256" key="1">
    <source>
        <dbReference type="SAM" id="Phobius"/>
    </source>
</evidence>
<dbReference type="EMBL" id="JBHMBW010000099">
    <property type="protein sequence ID" value="MFB9630689.1"/>
    <property type="molecule type" value="Genomic_DNA"/>
</dbReference>
<feature type="transmembrane region" description="Helical" evidence="1">
    <location>
        <begin position="194"/>
        <end position="215"/>
    </location>
</feature>
<feature type="transmembrane region" description="Helical" evidence="1">
    <location>
        <begin position="42"/>
        <end position="64"/>
    </location>
</feature>
<comment type="caution">
    <text evidence="2">The sequence shown here is derived from an EMBL/GenBank/DDBJ whole genome shotgun (WGS) entry which is preliminary data.</text>
</comment>
<feature type="transmembrane region" description="Helical" evidence="1">
    <location>
        <begin position="302"/>
        <end position="324"/>
    </location>
</feature>
<evidence type="ECO:0000313" key="2">
    <source>
        <dbReference type="EMBL" id="MFB9630689.1"/>
    </source>
</evidence>
<feature type="transmembrane region" description="Helical" evidence="1">
    <location>
        <begin position="262"/>
        <end position="282"/>
    </location>
</feature>